<evidence type="ECO:0000313" key="1">
    <source>
        <dbReference type="EMBL" id="EKV32521.1"/>
    </source>
</evidence>
<name>K9HWC1_9PROT</name>
<proteinExistence type="predicted"/>
<dbReference type="EMBL" id="ANHY01000003">
    <property type="protein sequence ID" value="EKV32521.1"/>
    <property type="molecule type" value="Genomic_DNA"/>
</dbReference>
<protein>
    <submittedName>
        <fullName evidence="1">Uncharacterized protein</fullName>
    </submittedName>
</protein>
<comment type="caution">
    <text evidence="1">The sequence shown here is derived from an EMBL/GenBank/DDBJ whole genome shotgun (WGS) entry which is preliminary data.</text>
</comment>
<keyword evidence="2" id="KW-1185">Reference proteome</keyword>
<dbReference type="AlphaFoldDB" id="K9HWC1"/>
<gene>
    <name evidence="1" type="ORF">C882_2600</name>
</gene>
<evidence type="ECO:0000313" key="2">
    <source>
        <dbReference type="Proteomes" id="UP000009881"/>
    </source>
</evidence>
<reference evidence="1 2" key="1">
    <citation type="journal article" date="2013" name="Genome Announc.">
        <title>Draft Genome Sequence of an Alphaproteobacterium, Caenispirillum salinarum AK4(T), Isolated from a Solar Saltern.</title>
        <authorList>
            <person name="Khatri I."/>
            <person name="Singh A."/>
            <person name="Korpole S."/>
            <person name="Pinnaka A.K."/>
            <person name="Subramanian S."/>
        </authorList>
    </citation>
    <scope>NUCLEOTIDE SEQUENCE [LARGE SCALE GENOMIC DNA]</scope>
    <source>
        <strain evidence="1 2">AK4</strain>
    </source>
</reference>
<dbReference type="Proteomes" id="UP000009881">
    <property type="component" value="Unassembled WGS sequence"/>
</dbReference>
<organism evidence="1 2">
    <name type="scientific">Caenispirillum salinarum AK4</name>
    <dbReference type="NCBI Taxonomy" id="1238182"/>
    <lineage>
        <taxon>Bacteria</taxon>
        <taxon>Pseudomonadati</taxon>
        <taxon>Pseudomonadota</taxon>
        <taxon>Alphaproteobacteria</taxon>
        <taxon>Rhodospirillales</taxon>
        <taxon>Novispirillaceae</taxon>
        <taxon>Caenispirillum</taxon>
    </lineage>
</organism>
<accession>K9HWC1</accession>
<sequence>MGQRPVGRSVERGHGGLLFGRAGGGLRLKCAKPVTALQEKPVIPLRITPDLLI</sequence>
<dbReference type="STRING" id="1238182.C882_2600"/>